<keyword evidence="9" id="KW-1185">Reference proteome</keyword>
<evidence type="ECO:0000256" key="3">
    <source>
        <dbReference type="ARBA" id="ARBA00007501"/>
    </source>
</evidence>
<evidence type="ECO:0000256" key="6">
    <source>
        <dbReference type="ARBA" id="ARBA00023136"/>
    </source>
</evidence>
<feature type="region of interest" description="Disordered" evidence="7">
    <location>
        <begin position="44"/>
        <end position="84"/>
    </location>
</feature>
<dbReference type="GO" id="GO:0009535">
    <property type="term" value="C:chloroplast thylakoid membrane"/>
    <property type="evidence" value="ECO:0007669"/>
    <property type="project" value="UniProtKB-SubCell"/>
</dbReference>
<dbReference type="OrthoDB" id="2161449at2759"/>
<dbReference type="PANTHER" id="PTHR34549">
    <property type="entry name" value="PHOTOSYSTEM I REACTION CENTER SUBUNIT IV A, CHLOROPLASTIC-RELATED"/>
    <property type="match status" value="1"/>
</dbReference>
<reference evidence="8" key="1">
    <citation type="submission" date="2020-02" db="EMBL/GenBank/DDBJ databases">
        <authorList>
            <person name="Scholz U."/>
            <person name="Mascher M."/>
            <person name="Fiebig A."/>
        </authorList>
    </citation>
    <scope>NUCLEOTIDE SEQUENCE</scope>
</reference>
<organism evidence="8 9">
    <name type="scientific">Spirodela intermedia</name>
    <name type="common">Intermediate duckweed</name>
    <dbReference type="NCBI Taxonomy" id="51605"/>
    <lineage>
        <taxon>Eukaryota</taxon>
        <taxon>Viridiplantae</taxon>
        <taxon>Streptophyta</taxon>
        <taxon>Embryophyta</taxon>
        <taxon>Tracheophyta</taxon>
        <taxon>Spermatophyta</taxon>
        <taxon>Magnoliopsida</taxon>
        <taxon>Liliopsida</taxon>
        <taxon>Araceae</taxon>
        <taxon>Lemnoideae</taxon>
        <taxon>Spirodela</taxon>
    </lineage>
</organism>
<evidence type="ECO:0000256" key="2">
    <source>
        <dbReference type="ARBA" id="ARBA00004525"/>
    </source>
</evidence>
<proteinExistence type="inferred from homology"/>
<dbReference type="Proteomes" id="UP000663760">
    <property type="component" value="Chromosome 2"/>
</dbReference>
<comment type="subcellular location">
    <subcellularLocation>
        <location evidence="2">Plastid</location>
        <location evidence="2">Chloroplast thylakoid membrane</location>
        <topology evidence="2">Peripheral membrane protein</topology>
    </subcellularLocation>
</comment>
<dbReference type="InterPro" id="IPR003375">
    <property type="entry name" value="PSI_PsaE"/>
</dbReference>
<name>A0A7I8K115_SPIIN</name>
<keyword evidence="5" id="KW-0603">Photosystem I</keyword>
<dbReference type="Gene3D" id="2.30.30.50">
    <property type="match status" value="1"/>
</dbReference>
<evidence type="ECO:0000256" key="5">
    <source>
        <dbReference type="ARBA" id="ARBA00022836"/>
    </source>
</evidence>
<dbReference type="EMBL" id="LR746265">
    <property type="protein sequence ID" value="CAA7390609.1"/>
    <property type="molecule type" value="Genomic_DNA"/>
</dbReference>
<dbReference type="GO" id="GO:0009538">
    <property type="term" value="C:photosystem I reaction center"/>
    <property type="evidence" value="ECO:0007669"/>
    <property type="project" value="InterPro"/>
</dbReference>
<gene>
    <name evidence="8" type="ORF">SI8410_02002071</name>
</gene>
<evidence type="ECO:0000256" key="4">
    <source>
        <dbReference type="ARBA" id="ARBA00022531"/>
    </source>
</evidence>
<dbReference type="SUPFAM" id="SSF50090">
    <property type="entry name" value="Electron transport accessory proteins"/>
    <property type="match status" value="1"/>
</dbReference>
<dbReference type="AlphaFoldDB" id="A0A7I8K115"/>
<dbReference type="GO" id="GO:0015979">
    <property type="term" value="P:photosynthesis"/>
    <property type="evidence" value="ECO:0007669"/>
    <property type="project" value="UniProtKB-KW"/>
</dbReference>
<keyword evidence="4" id="KW-0602">Photosynthesis</keyword>
<evidence type="ECO:0000313" key="8">
    <source>
        <dbReference type="EMBL" id="CAA7390609.1"/>
    </source>
</evidence>
<evidence type="ECO:0000256" key="7">
    <source>
        <dbReference type="SAM" id="MobiDB-lite"/>
    </source>
</evidence>
<evidence type="ECO:0000313" key="9">
    <source>
        <dbReference type="Proteomes" id="UP000663760"/>
    </source>
</evidence>
<comment type="similarity">
    <text evidence="3">Belongs to the PsaE family.</text>
</comment>
<protein>
    <submittedName>
        <fullName evidence="8">Uncharacterized protein</fullName>
    </submittedName>
</protein>
<dbReference type="Pfam" id="PF02427">
    <property type="entry name" value="PSI_PsaE"/>
    <property type="match status" value="1"/>
</dbReference>
<comment type="function">
    <text evidence="1">Stabilizes the interaction between PsaC and the PSI core, assists the docking of the ferredoxin to PSI and interacts with ferredoxin-NADP oxidoreductase.</text>
</comment>
<sequence>MAASSMASAAAGFALTPAISPNAAGNPRAVSVFFPRTTARRSLVVRAEEASAPPPAAPAATEEGKPTADPPKPPPRGPKKGTKVKILRRESYWFNDVGSVVAVDQDPQTRYPVVVRFSRVNYANVSTNNYALDEVKEVN</sequence>
<dbReference type="InterPro" id="IPR008990">
    <property type="entry name" value="Elect_transpt_acc-like_dom_sf"/>
</dbReference>
<evidence type="ECO:0000256" key="1">
    <source>
        <dbReference type="ARBA" id="ARBA00001993"/>
    </source>
</evidence>
<accession>A0A7I8K115</accession>
<keyword evidence="6" id="KW-0472">Membrane</keyword>
<dbReference type="PANTHER" id="PTHR34549:SF2">
    <property type="entry name" value="PHOTOSYSTEM I SUBUNIT IV"/>
    <property type="match status" value="1"/>
</dbReference>